<evidence type="ECO:0000313" key="4">
    <source>
        <dbReference type="Proteomes" id="UP000799424"/>
    </source>
</evidence>
<dbReference type="PANTHER" id="PTHR37017">
    <property type="entry name" value="AB HYDROLASE-1 DOMAIN-CONTAINING PROTEIN-RELATED"/>
    <property type="match status" value="1"/>
</dbReference>
<gene>
    <name evidence="3" type="ORF">CC86DRAFT_439903</name>
</gene>
<keyword evidence="1" id="KW-0732">Signal</keyword>
<evidence type="ECO:0000259" key="2">
    <source>
        <dbReference type="Pfam" id="PF12697"/>
    </source>
</evidence>
<dbReference type="InterPro" id="IPR000073">
    <property type="entry name" value="AB_hydrolase_1"/>
</dbReference>
<reference evidence="3" key="1">
    <citation type="journal article" date="2020" name="Stud. Mycol.">
        <title>101 Dothideomycetes genomes: a test case for predicting lifestyles and emergence of pathogens.</title>
        <authorList>
            <person name="Haridas S."/>
            <person name="Albert R."/>
            <person name="Binder M."/>
            <person name="Bloem J."/>
            <person name="Labutti K."/>
            <person name="Salamov A."/>
            <person name="Andreopoulos B."/>
            <person name="Baker S."/>
            <person name="Barry K."/>
            <person name="Bills G."/>
            <person name="Bluhm B."/>
            <person name="Cannon C."/>
            <person name="Castanera R."/>
            <person name="Culley D."/>
            <person name="Daum C."/>
            <person name="Ezra D."/>
            <person name="Gonzalez J."/>
            <person name="Henrissat B."/>
            <person name="Kuo A."/>
            <person name="Liang C."/>
            <person name="Lipzen A."/>
            <person name="Lutzoni F."/>
            <person name="Magnuson J."/>
            <person name="Mondo S."/>
            <person name="Nolan M."/>
            <person name="Ohm R."/>
            <person name="Pangilinan J."/>
            <person name="Park H.-J."/>
            <person name="Ramirez L."/>
            <person name="Alfaro M."/>
            <person name="Sun H."/>
            <person name="Tritt A."/>
            <person name="Yoshinaga Y."/>
            <person name="Zwiers L.-H."/>
            <person name="Turgeon B."/>
            <person name="Goodwin S."/>
            <person name="Spatafora J."/>
            <person name="Crous P."/>
            <person name="Grigoriev I."/>
        </authorList>
    </citation>
    <scope>NUCLEOTIDE SEQUENCE</scope>
    <source>
        <strain evidence="3">CBS 113818</strain>
    </source>
</reference>
<feature type="chain" id="PRO_5025460870" evidence="1">
    <location>
        <begin position="24"/>
        <end position="288"/>
    </location>
</feature>
<dbReference type="InterPro" id="IPR029058">
    <property type="entry name" value="AB_hydrolase_fold"/>
</dbReference>
<dbReference type="SUPFAM" id="SSF53474">
    <property type="entry name" value="alpha/beta-Hydrolases"/>
    <property type="match status" value="1"/>
</dbReference>
<sequence length="288" mass="31479">MKQFFSFGLLVSVLLAFLTACGAVPTLDTKKPTIILIPAAFSKAAVYDEVKGRLSNIGYDVVAINLPSVGHGAGRVDRTPDIKWVQRAIGMRLRQGKNVVLVGNSYGATVICDAVKDFEARSMLKSYGPANGKISGLIFFSGFLPYINELSGARPDIRQISPPWFRFEATSRVFWDGDLAKAPPSVTLFNLLSKQQSNVWAAKLEPSSFAALNATAKYIPYDGKFRSLYVIASKDYAVTPAFAKTYIDQPGAKFETVTIDSDHMPMLSRPDAFVEVVDKFASVKEASE</sequence>
<organism evidence="3 4">
    <name type="scientific">Ophiobolus disseminans</name>
    <dbReference type="NCBI Taxonomy" id="1469910"/>
    <lineage>
        <taxon>Eukaryota</taxon>
        <taxon>Fungi</taxon>
        <taxon>Dikarya</taxon>
        <taxon>Ascomycota</taxon>
        <taxon>Pezizomycotina</taxon>
        <taxon>Dothideomycetes</taxon>
        <taxon>Pleosporomycetidae</taxon>
        <taxon>Pleosporales</taxon>
        <taxon>Pleosporineae</taxon>
        <taxon>Phaeosphaeriaceae</taxon>
        <taxon>Ophiobolus</taxon>
    </lineage>
</organism>
<name>A0A6A7A263_9PLEO</name>
<dbReference type="Gene3D" id="3.40.50.1820">
    <property type="entry name" value="alpha/beta hydrolase"/>
    <property type="match status" value="1"/>
</dbReference>
<dbReference type="OrthoDB" id="408373at2759"/>
<dbReference type="EMBL" id="MU006224">
    <property type="protein sequence ID" value="KAF2827410.1"/>
    <property type="molecule type" value="Genomic_DNA"/>
</dbReference>
<dbReference type="AlphaFoldDB" id="A0A6A7A263"/>
<keyword evidence="4" id="KW-1185">Reference proteome</keyword>
<evidence type="ECO:0000256" key="1">
    <source>
        <dbReference type="SAM" id="SignalP"/>
    </source>
</evidence>
<evidence type="ECO:0000313" key="3">
    <source>
        <dbReference type="EMBL" id="KAF2827410.1"/>
    </source>
</evidence>
<dbReference type="Pfam" id="PF12697">
    <property type="entry name" value="Abhydrolase_6"/>
    <property type="match status" value="1"/>
</dbReference>
<dbReference type="PANTHER" id="PTHR37017:SF11">
    <property type="entry name" value="ESTERASE_LIPASE_THIOESTERASE DOMAIN-CONTAINING PROTEIN"/>
    <property type="match status" value="1"/>
</dbReference>
<feature type="signal peptide" evidence="1">
    <location>
        <begin position="1"/>
        <end position="23"/>
    </location>
</feature>
<dbReference type="PROSITE" id="PS51257">
    <property type="entry name" value="PROKAR_LIPOPROTEIN"/>
    <property type="match status" value="1"/>
</dbReference>
<accession>A0A6A7A263</accession>
<dbReference type="InterPro" id="IPR052897">
    <property type="entry name" value="Sec-Metab_Biosynth_Hydrolase"/>
</dbReference>
<feature type="domain" description="AB hydrolase-1" evidence="2">
    <location>
        <begin position="34"/>
        <end position="275"/>
    </location>
</feature>
<dbReference type="Proteomes" id="UP000799424">
    <property type="component" value="Unassembled WGS sequence"/>
</dbReference>
<protein>
    <submittedName>
        <fullName evidence="3">Alpha/beta-hydrolase</fullName>
    </submittedName>
</protein>
<proteinExistence type="predicted"/>